<evidence type="ECO:0008006" key="7">
    <source>
        <dbReference type="Google" id="ProtNLM"/>
    </source>
</evidence>
<evidence type="ECO:0000256" key="3">
    <source>
        <dbReference type="SAM" id="MobiDB-lite"/>
    </source>
</evidence>
<gene>
    <name evidence="5" type="ORF">PSTG_07230</name>
</gene>
<keyword evidence="4" id="KW-0732">Signal</keyword>
<feature type="region of interest" description="Disordered" evidence="3">
    <location>
        <begin position="159"/>
        <end position="190"/>
    </location>
</feature>
<name>A0A0L0VJS1_9BASI</name>
<proteinExistence type="predicted"/>
<dbReference type="AlphaFoldDB" id="A0A0L0VJS1"/>
<evidence type="ECO:0000313" key="6">
    <source>
        <dbReference type="Proteomes" id="UP000054564"/>
    </source>
</evidence>
<keyword evidence="1" id="KW-0378">Hydrolase</keyword>
<dbReference type="PANTHER" id="PTHR33630:SF9">
    <property type="entry name" value="CUTINASE 4"/>
    <property type="match status" value="1"/>
</dbReference>
<dbReference type="Gene3D" id="3.40.50.1820">
    <property type="entry name" value="alpha/beta hydrolase"/>
    <property type="match status" value="1"/>
</dbReference>
<dbReference type="STRING" id="1165861.A0A0L0VJS1"/>
<reference evidence="6" key="1">
    <citation type="submission" date="2014-03" db="EMBL/GenBank/DDBJ databases">
        <title>The Genome Sequence of Puccinia striiformis f. sp. tritici PST-78.</title>
        <authorList>
            <consortium name="The Broad Institute Genome Sequencing Platform"/>
            <person name="Cuomo C."/>
            <person name="Hulbert S."/>
            <person name="Chen X."/>
            <person name="Walker B."/>
            <person name="Young S.K."/>
            <person name="Zeng Q."/>
            <person name="Gargeya S."/>
            <person name="Fitzgerald M."/>
            <person name="Haas B."/>
            <person name="Abouelleil A."/>
            <person name="Alvarado L."/>
            <person name="Arachchi H.M."/>
            <person name="Berlin A.M."/>
            <person name="Chapman S.B."/>
            <person name="Goldberg J."/>
            <person name="Griggs A."/>
            <person name="Gujja S."/>
            <person name="Hansen M."/>
            <person name="Howarth C."/>
            <person name="Imamovic A."/>
            <person name="Larimer J."/>
            <person name="McCowan C."/>
            <person name="Montmayeur A."/>
            <person name="Murphy C."/>
            <person name="Neiman D."/>
            <person name="Pearson M."/>
            <person name="Priest M."/>
            <person name="Roberts A."/>
            <person name="Saif S."/>
            <person name="Shea T."/>
            <person name="Sisk P."/>
            <person name="Sykes S."/>
            <person name="Wortman J."/>
            <person name="Nusbaum C."/>
            <person name="Birren B."/>
        </authorList>
    </citation>
    <scope>NUCLEOTIDE SEQUENCE [LARGE SCALE GENOMIC DNA]</scope>
    <source>
        <strain evidence="6">race PST-78</strain>
    </source>
</reference>
<dbReference type="EMBL" id="AJIL01000045">
    <property type="protein sequence ID" value="KNE99515.1"/>
    <property type="molecule type" value="Genomic_DNA"/>
</dbReference>
<comment type="caution">
    <text evidence="5">The sequence shown here is derived from an EMBL/GenBank/DDBJ whole genome shotgun (WGS) entry which is preliminary data.</text>
</comment>
<dbReference type="InterPro" id="IPR029058">
    <property type="entry name" value="AB_hydrolase_fold"/>
</dbReference>
<dbReference type="Pfam" id="PF01083">
    <property type="entry name" value="Cutinase"/>
    <property type="match status" value="1"/>
</dbReference>
<feature type="signal peptide" evidence="4">
    <location>
        <begin position="1"/>
        <end position="22"/>
    </location>
</feature>
<dbReference type="SMART" id="SM01110">
    <property type="entry name" value="Cutinase"/>
    <property type="match status" value="1"/>
</dbReference>
<evidence type="ECO:0000256" key="2">
    <source>
        <dbReference type="ARBA" id="ARBA00023157"/>
    </source>
</evidence>
<evidence type="ECO:0000256" key="1">
    <source>
        <dbReference type="ARBA" id="ARBA00022801"/>
    </source>
</evidence>
<dbReference type="Proteomes" id="UP000054564">
    <property type="component" value="Unassembled WGS sequence"/>
</dbReference>
<feature type="chain" id="PRO_5005550101" description="Cutinase" evidence="4">
    <location>
        <begin position="23"/>
        <end position="390"/>
    </location>
</feature>
<evidence type="ECO:0000313" key="5">
    <source>
        <dbReference type="EMBL" id="KNE99515.1"/>
    </source>
</evidence>
<sequence length="390" mass="37372">MAFLGFKTFFLLVITLQASVEGASLHNPTLHKRQFDLGSLSGSMPGLGGASAGSGSGASGLGSLPSMGSGTGGLGGLGSMAGGLGKGGGTGGLGGLSGMSSGGGTGGLGGLSGMSSGGGMGGLGGLSGMSSGGGMGGLSGLSGMSSGGGMGGLGGLTGMGSGLSGTDSSSNSAGGGYGSGGTSSSGKSKVAGSSGGCPAYHMIGARGTSEGPTGSIAYNAVYQKVLAAVPGGAKEELQYSTSADYSVTVTQGAQTEIKLITGEISKCPKTVFVLLGYSKGAMVQTQTLNNKDVPQDKIAAVVLFGNPYFKAGSPQNKCGANSGMGIAAMAGAKMPGQLADRVYDCCVPGDQICQTAGSIMGHLSYGQHENDAAEFVIQKLKAKLSGSTTH</sequence>
<dbReference type="PANTHER" id="PTHR33630">
    <property type="entry name" value="CUTINASE RV1984C-RELATED-RELATED"/>
    <property type="match status" value="1"/>
</dbReference>
<dbReference type="GO" id="GO:0052689">
    <property type="term" value="F:carboxylic ester hydrolase activity"/>
    <property type="evidence" value="ECO:0007669"/>
    <property type="project" value="UniProtKB-ARBA"/>
</dbReference>
<keyword evidence="6" id="KW-1185">Reference proteome</keyword>
<evidence type="ECO:0000256" key="4">
    <source>
        <dbReference type="SAM" id="SignalP"/>
    </source>
</evidence>
<keyword evidence="2" id="KW-1015">Disulfide bond</keyword>
<dbReference type="OrthoDB" id="2500275at2759"/>
<dbReference type="SUPFAM" id="SSF53474">
    <property type="entry name" value="alpha/beta-Hydrolases"/>
    <property type="match status" value="1"/>
</dbReference>
<organism evidence="5 6">
    <name type="scientific">Puccinia striiformis f. sp. tritici PST-78</name>
    <dbReference type="NCBI Taxonomy" id="1165861"/>
    <lineage>
        <taxon>Eukaryota</taxon>
        <taxon>Fungi</taxon>
        <taxon>Dikarya</taxon>
        <taxon>Basidiomycota</taxon>
        <taxon>Pucciniomycotina</taxon>
        <taxon>Pucciniomycetes</taxon>
        <taxon>Pucciniales</taxon>
        <taxon>Pucciniaceae</taxon>
        <taxon>Puccinia</taxon>
    </lineage>
</organism>
<protein>
    <recommendedName>
        <fullName evidence="7">Cutinase</fullName>
    </recommendedName>
</protein>
<feature type="compositionally biased region" description="Gly residues" evidence="3">
    <location>
        <begin position="173"/>
        <end position="183"/>
    </location>
</feature>
<dbReference type="InterPro" id="IPR000675">
    <property type="entry name" value="Cutinase/axe"/>
</dbReference>
<accession>A0A0L0VJS1</accession>